<evidence type="ECO:0000313" key="9">
    <source>
        <dbReference type="Proteomes" id="UP000199705"/>
    </source>
</evidence>
<proteinExistence type="inferred from homology"/>
<name>A0A1G8FZ21_9SPHI</name>
<accession>A0A1G8FZ21</accession>
<evidence type="ECO:0000256" key="3">
    <source>
        <dbReference type="ARBA" id="ARBA00022722"/>
    </source>
</evidence>
<dbReference type="InterPro" id="IPR012933">
    <property type="entry name" value="HicA_mRNA_interferase"/>
</dbReference>
<comment type="similarity">
    <text evidence="1">Belongs to the HicA mRNA interferase family.</text>
</comment>
<protein>
    <submittedName>
        <fullName evidence="8">Predicted RNA binding protein YcfA, dsRBD-like fold, HicA-like mRNA interferase family</fullName>
    </submittedName>
</protein>
<dbReference type="AlphaFoldDB" id="A0A1G8FZ21"/>
<dbReference type="Pfam" id="PF07927">
    <property type="entry name" value="HicA_toxin"/>
    <property type="match status" value="1"/>
</dbReference>
<evidence type="ECO:0000313" key="8">
    <source>
        <dbReference type="EMBL" id="SDH87371.1"/>
    </source>
</evidence>
<reference evidence="9" key="1">
    <citation type="submission" date="2016-10" db="EMBL/GenBank/DDBJ databases">
        <authorList>
            <person name="Varghese N."/>
            <person name="Submissions S."/>
        </authorList>
    </citation>
    <scope>NUCLEOTIDE SEQUENCE [LARGE SCALE GENOMIC DNA]</scope>
    <source>
        <strain evidence="9">Gh-67</strain>
    </source>
</reference>
<keyword evidence="7" id="KW-0346">Stress response</keyword>
<dbReference type="EMBL" id="FNCG01000013">
    <property type="protein sequence ID" value="SDH87371.1"/>
    <property type="molecule type" value="Genomic_DNA"/>
</dbReference>
<dbReference type="GO" id="GO:0004519">
    <property type="term" value="F:endonuclease activity"/>
    <property type="evidence" value="ECO:0007669"/>
    <property type="project" value="UniProtKB-KW"/>
</dbReference>
<evidence type="ECO:0000256" key="7">
    <source>
        <dbReference type="ARBA" id="ARBA00023016"/>
    </source>
</evidence>
<evidence type="ECO:0000256" key="4">
    <source>
        <dbReference type="ARBA" id="ARBA00022759"/>
    </source>
</evidence>
<evidence type="ECO:0000256" key="1">
    <source>
        <dbReference type="ARBA" id="ARBA00006620"/>
    </source>
</evidence>
<dbReference type="GO" id="GO:0016787">
    <property type="term" value="F:hydrolase activity"/>
    <property type="evidence" value="ECO:0007669"/>
    <property type="project" value="UniProtKB-KW"/>
</dbReference>
<dbReference type="Gene3D" id="3.30.920.30">
    <property type="entry name" value="Hypothetical protein"/>
    <property type="match status" value="1"/>
</dbReference>
<evidence type="ECO:0000256" key="2">
    <source>
        <dbReference type="ARBA" id="ARBA00022649"/>
    </source>
</evidence>
<keyword evidence="2" id="KW-1277">Toxin-antitoxin system</keyword>
<dbReference type="GO" id="GO:0003729">
    <property type="term" value="F:mRNA binding"/>
    <property type="evidence" value="ECO:0007669"/>
    <property type="project" value="InterPro"/>
</dbReference>
<dbReference type="OrthoDB" id="121656at2"/>
<organism evidence="8 9">
    <name type="scientific">Mucilaginibacter gossypii</name>
    <dbReference type="NCBI Taxonomy" id="551996"/>
    <lineage>
        <taxon>Bacteria</taxon>
        <taxon>Pseudomonadati</taxon>
        <taxon>Bacteroidota</taxon>
        <taxon>Sphingobacteriia</taxon>
        <taxon>Sphingobacteriales</taxon>
        <taxon>Sphingobacteriaceae</taxon>
        <taxon>Mucilaginibacter</taxon>
    </lineage>
</organism>
<keyword evidence="6" id="KW-0694">RNA-binding</keyword>
<evidence type="ECO:0000256" key="5">
    <source>
        <dbReference type="ARBA" id="ARBA00022801"/>
    </source>
</evidence>
<evidence type="ECO:0000256" key="6">
    <source>
        <dbReference type="ARBA" id="ARBA00022884"/>
    </source>
</evidence>
<keyword evidence="9" id="KW-1185">Reference proteome</keyword>
<gene>
    <name evidence="8" type="ORF">SAMN05192573_113111</name>
</gene>
<dbReference type="Proteomes" id="UP000199705">
    <property type="component" value="Unassembled WGS sequence"/>
</dbReference>
<sequence>MSPRAPRDVSGKDLIKVLLKYGYEVIRQTGSHIRLSITLNDGVKNITIPNHDPIKLGTLMAIINDVAEQLKINKEDIINKL</sequence>
<keyword evidence="5" id="KW-0378">Hydrolase</keyword>
<dbReference type="RefSeq" id="WP_091172203.1">
    <property type="nucleotide sequence ID" value="NZ_CP071878.2"/>
</dbReference>
<keyword evidence="4" id="KW-0255">Endonuclease</keyword>
<dbReference type="SUPFAM" id="SSF54786">
    <property type="entry name" value="YcfA/nrd intein domain"/>
    <property type="match status" value="1"/>
</dbReference>
<dbReference type="STRING" id="551996.SAMN05192573_113111"/>
<dbReference type="InterPro" id="IPR038570">
    <property type="entry name" value="HicA_sf"/>
</dbReference>
<keyword evidence="3" id="KW-0540">Nuclease</keyword>